<sequence>MESQQTRKLKYISLNVLLHGIEFLLGIESLLEASCKNLRNGGTPNKENKIPWLGSTSSWGIFFCLGKKHFCEGAQRAKRLKLLKSREATGNEKKTGTSLFRYKTALRQHFCAFPAAPSQSATSATPQRCCRAWPGGWRRGRCGGVRGGVAPPGARVAGGAGQHRVAPAGAQVAPRRARQGSGITPLMGRPSHVAMAQPSPPRAQRLERTSSGSLAQAISEGSPPTGQRPHQPESRSATGDT</sequence>
<dbReference type="EMBL" id="FNPE01000027">
    <property type="protein sequence ID" value="SDZ47375.1"/>
    <property type="molecule type" value="Genomic_DNA"/>
</dbReference>
<reference evidence="2 3" key="1">
    <citation type="submission" date="2016-10" db="EMBL/GenBank/DDBJ databases">
        <authorList>
            <person name="de Groot N.N."/>
        </authorList>
    </citation>
    <scope>NUCLEOTIDE SEQUENCE [LARGE SCALE GENOMIC DNA]</scope>
    <source>
        <strain evidence="2 3">LMG 24775</strain>
    </source>
</reference>
<accession>A0A1H3TCF2</accession>
<feature type="region of interest" description="Disordered" evidence="1">
    <location>
        <begin position="157"/>
        <end position="241"/>
    </location>
</feature>
<organism evidence="2 3">
    <name type="scientific">Delftia lacustris</name>
    <dbReference type="NCBI Taxonomy" id="558537"/>
    <lineage>
        <taxon>Bacteria</taxon>
        <taxon>Pseudomonadati</taxon>
        <taxon>Pseudomonadota</taxon>
        <taxon>Betaproteobacteria</taxon>
        <taxon>Burkholderiales</taxon>
        <taxon>Comamonadaceae</taxon>
        <taxon>Delftia</taxon>
    </lineage>
</organism>
<evidence type="ECO:0000313" key="2">
    <source>
        <dbReference type="EMBL" id="SDZ47375.1"/>
    </source>
</evidence>
<protein>
    <submittedName>
        <fullName evidence="2">Uncharacterized protein</fullName>
    </submittedName>
</protein>
<evidence type="ECO:0000313" key="3">
    <source>
        <dbReference type="Proteomes" id="UP000183417"/>
    </source>
</evidence>
<evidence type="ECO:0000256" key="1">
    <source>
        <dbReference type="SAM" id="MobiDB-lite"/>
    </source>
</evidence>
<gene>
    <name evidence="2" type="ORF">SAMN05421547_1275</name>
</gene>
<name>A0A1H3TCF2_9BURK</name>
<dbReference type="AlphaFoldDB" id="A0A1H3TCF2"/>
<proteinExistence type="predicted"/>
<dbReference type="Proteomes" id="UP000183417">
    <property type="component" value="Unassembled WGS sequence"/>
</dbReference>